<dbReference type="InterPro" id="IPR011604">
    <property type="entry name" value="PDDEXK-like_dom_sf"/>
</dbReference>
<name>A0A0F8XRT0_9ZZZZ</name>
<accession>A0A0F8XRT0</accession>
<sequence>MLTAVSFSRVQLFDACKLAYKLRHIDKVPEPKSAPLIGGSLFHAWAEKYVAHLIETKRQTDLEMAQELSKDQTVIKETIPFEVLEDIQALFLKWVESFVLPGVPVKVEQELALDRDFVPCNWFDKATLIRAKIDRVEQPPGAELVIHDYKTSRALPEYKPLQGKTYAYMKNVDL</sequence>
<dbReference type="AlphaFoldDB" id="A0A0F8XRT0"/>
<gene>
    <name evidence="2" type="ORF">LCGC14_2910360</name>
</gene>
<organism evidence="2">
    <name type="scientific">marine sediment metagenome</name>
    <dbReference type="NCBI Taxonomy" id="412755"/>
    <lineage>
        <taxon>unclassified sequences</taxon>
        <taxon>metagenomes</taxon>
        <taxon>ecological metagenomes</taxon>
    </lineage>
</organism>
<evidence type="ECO:0000259" key="1">
    <source>
        <dbReference type="Pfam" id="PF12705"/>
    </source>
</evidence>
<feature type="domain" description="PD-(D/E)XK endonuclease-like" evidence="1">
    <location>
        <begin position="5"/>
        <end position="168"/>
    </location>
</feature>
<dbReference type="Pfam" id="PF12705">
    <property type="entry name" value="PDDEXK_1"/>
    <property type="match status" value="1"/>
</dbReference>
<dbReference type="InterPro" id="IPR038726">
    <property type="entry name" value="PDDEXK_AddAB-type"/>
</dbReference>
<protein>
    <recommendedName>
        <fullName evidence="1">PD-(D/E)XK endonuclease-like domain-containing protein</fullName>
    </recommendedName>
</protein>
<dbReference type="Gene3D" id="3.90.320.10">
    <property type="match status" value="1"/>
</dbReference>
<feature type="non-terminal residue" evidence="2">
    <location>
        <position position="174"/>
    </location>
</feature>
<comment type="caution">
    <text evidence="2">The sequence shown here is derived from an EMBL/GenBank/DDBJ whole genome shotgun (WGS) entry which is preliminary data.</text>
</comment>
<evidence type="ECO:0000313" key="2">
    <source>
        <dbReference type="EMBL" id="KKK71792.1"/>
    </source>
</evidence>
<reference evidence="2" key="1">
    <citation type="journal article" date="2015" name="Nature">
        <title>Complex archaea that bridge the gap between prokaryotes and eukaryotes.</title>
        <authorList>
            <person name="Spang A."/>
            <person name="Saw J.H."/>
            <person name="Jorgensen S.L."/>
            <person name="Zaremba-Niedzwiedzka K."/>
            <person name="Martijn J."/>
            <person name="Lind A.E."/>
            <person name="van Eijk R."/>
            <person name="Schleper C."/>
            <person name="Guy L."/>
            <person name="Ettema T.J."/>
        </authorList>
    </citation>
    <scope>NUCLEOTIDE SEQUENCE</scope>
</reference>
<dbReference type="EMBL" id="LAZR01057568">
    <property type="protein sequence ID" value="KKK71792.1"/>
    <property type="molecule type" value="Genomic_DNA"/>
</dbReference>
<proteinExistence type="predicted"/>